<dbReference type="PROSITE" id="PS50157">
    <property type="entry name" value="ZINC_FINGER_C2H2_2"/>
    <property type="match status" value="8"/>
</dbReference>
<dbReference type="Gene3D" id="3.30.160.60">
    <property type="entry name" value="Classic Zinc Finger"/>
    <property type="match status" value="8"/>
</dbReference>
<keyword evidence="3" id="KW-0479">Metal-binding</keyword>
<evidence type="ECO:0000259" key="13">
    <source>
        <dbReference type="PROSITE" id="PS50157"/>
    </source>
</evidence>
<evidence type="ECO:0000256" key="9">
    <source>
        <dbReference type="ARBA" id="ARBA00023163"/>
    </source>
</evidence>
<dbReference type="SUPFAM" id="SSF57667">
    <property type="entry name" value="beta-beta-alpha zinc fingers"/>
    <property type="match status" value="4"/>
</dbReference>
<proteinExistence type="inferred from homology"/>
<dbReference type="AlphaFoldDB" id="A0A9D3N9U2"/>
<evidence type="ECO:0000313" key="15">
    <source>
        <dbReference type="Proteomes" id="UP000824219"/>
    </source>
</evidence>
<dbReference type="Pfam" id="PF00096">
    <property type="entry name" value="zf-C2H2"/>
    <property type="match status" value="8"/>
</dbReference>
<dbReference type="GO" id="GO:0042802">
    <property type="term" value="F:identical protein binding"/>
    <property type="evidence" value="ECO:0007669"/>
    <property type="project" value="UniProtKB-ARBA"/>
</dbReference>
<keyword evidence="8" id="KW-0238">DNA-binding</keyword>
<evidence type="ECO:0000256" key="3">
    <source>
        <dbReference type="ARBA" id="ARBA00022723"/>
    </source>
</evidence>
<evidence type="ECO:0000256" key="1">
    <source>
        <dbReference type="ARBA" id="ARBA00004123"/>
    </source>
</evidence>
<reference evidence="14 15" key="1">
    <citation type="submission" date="2021-06" db="EMBL/GenBank/DDBJ databases">
        <title>Chromosome-level genome assembly of the red-tail catfish (Hemibagrus wyckioides).</title>
        <authorList>
            <person name="Shao F."/>
        </authorList>
    </citation>
    <scope>NUCLEOTIDE SEQUENCE [LARGE SCALE GENOMIC DNA]</scope>
    <source>
        <strain evidence="14">EC202008001</strain>
        <tissue evidence="14">Blood</tissue>
    </source>
</reference>
<dbReference type="EMBL" id="JAHKSW010000024">
    <property type="protein sequence ID" value="KAG7317443.1"/>
    <property type="molecule type" value="Genomic_DNA"/>
</dbReference>
<dbReference type="InterPro" id="IPR013087">
    <property type="entry name" value="Znf_C2H2_type"/>
</dbReference>
<evidence type="ECO:0000256" key="8">
    <source>
        <dbReference type="ARBA" id="ARBA00023125"/>
    </source>
</evidence>
<dbReference type="OrthoDB" id="6077919at2759"/>
<dbReference type="FunFam" id="3.30.160.60:FF:002343">
    <property type="entry name" value="Zinc finger protein 33A"/>
    <property type="match status" value="1"/>
</dbReference>
<feature type="domain" description="C2H2-type" evidence="13">
    <location>
        <begin position="237"/>
        <end position="264"/>
    </location>
</feature>
<keyword evidence="9" id="KW-0804">Transcription</keyword>
<feature type="domain" description="C2H2-type" evidence="13">
    <location>
        <begin position="321"/>
        <end position="348"/>
    </location>
</feature>
<comment type="subcellular location">
    <subcellularLocation>
        <location evidence="1">Nucleus</location>
    </subcellularLocation>
</comment>
<protein>
    <recommendedName>
        <fullName evidence="13">C2H2-type domain-containing protein</fullName>
    </recommendedName>
</protein>
<accession>A0A9D3N9U2</accession>
<evidence type="ECO:0000256" key="12">
    <source>
        <dbReference type="SAM" id="MobiDB-lite"/>
    </source>
</evidence>
<keyword evidence="6" id="KW-0862">Zinc</keyword>
<dbReference type="GO" id="GO:0000977">
    <property type="term" value="F:RNA polymerase II transcription regulatory region sequence-specific DNA binding"/>
    <property type="evidence" value="ECO:0007669"/>
    <property type="project" value="TreeGrafter"/>
</dbReference>
<gene>
    <name evidence="14" type="ORF">KOW79_019741</name>
</gene>
<dbReference type="FunFam" id="3.30.160.60:FF:000912">
    <property type="entry name" value="Zinc finger protein 660"/>
    <property type="match status" value="1"/>
</dbReference>
<dbReference type="FunFam" id="3.30.160.60:FF:001954">
    <property type="entry name" value="Zinc finger protein 787"/>
    <property type="match status" value="1"/>
</dbReference>
<feature type="region of interest" description="Disordered" evidence="12">
    <location>
        <begin position="210"/>
        <end position="234"/>
    </location>
</feature>
<dbReference type="SMART" id="SM00355">
    <property type="entry name" value="ZnF_C2H2"/>
    <property type="match status" value="8"/>
</dbReference>
<keyword evidence="15" id="KW-1185">Reference proteome</keyword>
<dbReference type="InterPro" id="IPR036236">
    <property type="entry name" value="Znf_C2H2_sf"/>
</dbReference>
<evidence type="ECO:0000256" key="11">
    <source>
        <dbReference type="PROSITE-ProRule" id="PRU00042"/>
    </source>
</evidence>
<evidence type="ECO:0000256" key="2">
    <source>
        <dbReference type="ARBA" id="ARBA00006991"/>
    </source>
</evidence>
<name>A0A9D3N9U2_9TELE</name>
<dbReference type="FunFam" id="3.30.160.60:FF:000512">
    <property type="entry name" value="zinc finger protein 197 isoform X1"/>
    <property type="match status" value="1"/>
</dbReference>
<evidence type="ECO:0000313" key="14">
    <source>
        <dbReference type="EMBL" id="KAG7317443.1"/>
    </source>
</evidence>
<feature type="domain" description="C2H2-type" evidence="13">
    <location>
        <begin position="265"/>
        <end position="292"/>
    </location>
</feature>
<dbReference type="PROSITE" id="PS00028">
    <property type="entry name" value="ZINC_FINGER_C2H2_1"/>
    <property type="match status" value="8"/>
</dbReference>
<dbReference type="GO" id="GO:0000981">
    <property type="term" value="F:DNA-binding transcription factor activity, RNA polymerase II-specific"/>
    <property type="evidence" value="ECO:0007669"/>
    <property type="project" value="TreeGrafter"/>
</dbReference>
<keyword evidence="5 11" id="KW-0863">Zinc-finger</keyword>
<dbReference type="PANTHER" id="PTHR24381:SF445">
    <property type="entry name" value="GASTRULA ZINC FINGER PROTEIN XLCGF28.1-LIKE-RELATED"/>
    <property type="match status" value="1"/>
</dbReference>
<feature type="domain" description="C2H2-type" evidence="13">
    <location>
        <begin position="433"/>
        <end position="460"/>
    </location>
</feature>
<evidence type="ECO:0000256" key="7">
    <source>
        <dbReference type="ARBA" id="ARBA00023015"/>
    </source>
</evidence>
<dbReference type="PANTHER" id="PTHR24381">
    <property type="entry name" value="ZINC FINGER PROTEIN"/>
    <property type="match status" value="1"/>
</dbReference>
<feature type="domain" description="C2H2-type" evidence="13">
    <location>
        <begin position="405"/>
        <end position="432"/>
    </location>
</feature>
<dbReference type="FunFam" id="3.30.160.60:FF:000508">
    <property type="entry name" value="Myeloid zinc finger 1"/>
    <property type="match status" value="1"/>
</dbReference>
<sequence>MAELETECIALGLNALASECMSPALEPLRAECVTPTLAMLNTLSSEITEPTAMLPCVKSDPDLELVPIRTVDVSQIQPLSTAELGSEHVRMEISGLEYIKSDLHSFHGAELDSYKPSYDAFDYVSPDNLDYIKSDQNSDLQCYYAMELEASRYEYDSTLASEKSETSDTAESNVLESIRMAELRTELNKLRPDAVIEFSSAHMYDMQSANANTTNPDTAKAKTQPRKPRNLTGEKPFSCTQCGKNFSTLGNLKTHQRIHTGERPYSCSQCGKSFGQAGNLKRHQLIHTGQKPYNCSFCPKGFTKADDLRSHQRIHTGEKPFTCDECGKAFFHSKELKTHRLVHTGERPFSCQHCGKAFTKEASFRNHQQSHTGEKPYQCSHCGKSFGNSGVLKTHEKIHTGEKPFQCTQCGKSFGRLGHLKAHQQIHTGEKPYTCSQCGKCFSQSGHLKAHEQIHKREKAQ</sequence>
<feature type="domain" description="C2H2-type" evidence="13">
    <location>
        <begin position="293"/>
        <end position="320"/>
    </location>
</feature>
<evidence type="ECO:0000256" key="6">
    <source>
        <dbReference type="ARBA" id="ARBA00022833"/>
    </source>
</evidence>
<comment type="similarity">
    <text evidence="2">Belongs to the krueppel C2H2-type zinc-finger protein family.</text>
</comment>
<dbReference type="FunFam" id="3.30.160.60:FF:002281">
    <property type="match status" value="2"/>
</dbReference>
<feature type="domain" description="C2H2-type" evidence="13">
    <location>
        <begin position="349"/>
        <end position="376"/>
    </location>
</feature>
<dbReference type="GO" id="GO:0005634">
    <property type="term" value="C:nucleus"/>
    <property type="evidence" value="ECO:0007669"/>
    <property type="project" value="UniProtKB-SubCell"/>
</dbReference>
<organism evidence="14 15">
    <name type="scientific">Hemibagrus wyckioides</name>
    <dbReference type="NCBI Taxonomy" id="337641"/>
    <lineage>
        <taxon>Eukaryota</taxon>
        <taxon>Metazoa</taxon>
        <taxon>Chordata</taxon>
        <taxon>Craniata</taxon>
        <taxon>Vertebrata</taxon>
        <taxon>Euteleostomi</taxon>
        <taxon>Actinopterygii</taxon>
        <taxon>Neopterygii</taxon>
        <taxon>Teleostei</taxon>
        <taxon>Ostariophysi</taxon>
        <taxon>Siluriformes</taxon>
        <taxon>Bagridae</taxon>
        <taxon>Hemibagrus</taxon>
    </lineage>
</organism>
<keyword evidence="4" id="KW-0677">Repeat</keyword>
<keyword evidence="7" id="KW-0805">Transcription regulation</keyword>
<keyword evidence="10" id="KW-0539">Nucleus</keyword>
<evidence type="ECO:0000256" key="4">
    <source>
        <dbReference type="ARBA" id="ARBA00022737"/>
    </source>
</evidence>
<dbReference type="Proteomes" id="UP000824219">
    <property type="component" value="Linkage Group LG24"/>
</dbReference>
<feature type="domain" description="C2H2-type" evidence="13">
    <location>
        <begin position="377"/>
        <end position="404"/>
    </location>
</feature>
<evidence type="ECO:0000256" key="10">
    <source>
        <dbReference type="ARBA" id="ARBA00023242"/>
    </source>
</evidence>
<dbReference type="FunFam" id="3.30.160.60:FF:001158">
    <property type="entry name" value="zinc finger protein 22"/>
    <property type="match status" value="1"/>
</dbReference>
<comment type="caution">
    <text evidence="14">The sequence shown here is derived from an EMBL/GenBank/DDBJ whole genome shotgun (WGS) entry which is preliminary data.</text>
</comment>
<evidence type="ECO:0000256" key="5">
    <source>
        <dbReference type="ARBA" id="ARBA00022771"/>
    </source>
</evidence>
<dbReference type="GO" id="GO:0008270">
    <property type="term" value="F:zinc ion binding"/>
    <property type="evidence" value="ECO:0007669"/>
    <property type="project" value="UniProtKB-KW"/>
</dbReference>